<sequence>MNKNDLSIRNTITSTKKQLENLLTEEYITLYNDFEDCDLKLIFSTLHKQIIKCFKSMNSRLPATENSNRYYWADDSRALLQVLKISKKFQEELKNTIYAFKIDEDYEELFDICIDFLKESFGSKIPIGLDTITIYYEIPIFIRVSNKVIRNDNLNFELKLIGNGSYAHVFKYKDDYYNKFFAIKRAKEDLTDKELKRFQREFEIMKELKSPYILEVYYFKKDTNEYCMEYADLTLQKYIDKKNNKLKIEERKSIGLQIIRAFKYIWNKGFLHRDISPNNILLKKYHDVVVVKISDFGLVKIPESDLTKHETELKGSFNDFSDLSQIGFENYDKVHEIYALTRILFFVATRKTRIENQKCDFLEKGTNGDKNKRYKTLEELEKDFSGFLENLEN</sequence>
<evidence type="ECO:0000256" key="1">
    <source>
        <dbReference type="PROSITE-ProRule" id="PRU10141"/>
    </source>
</evidence>
<dbReference type="InterPro" id="IPR045269">
    <property type="entry name" value="Atg1-like"/>
</dbReference>
<dbReference type="GO" id="GO:0004674">
    <property type="term" value="F:protein serine/threonine kinase activity"/>
    <property type="evidence" value="ECO:0007669"/>
    <property type="project" value="InterPro"/>
</dbReference>
<reference evidence="4 6" key="1">
    <citation type="submission" date="2023-07" db="EMBL/GenBank/DDBJ databases">
        <title>Unpublished Manusciprt.</title>
        <authorList>
            <person name="Aydin F."/>
            <person name="Tarhane S."/>
            <person name="Saticioglu I.B."/>
            <person name="Karakaya E."/>
            <person name="Abay S."/>
            <person name="Guran O."/>
            <person name="Bozkurt E."/>
            <person name="Uzum N."/>
            <person name="Olgun K."/>
            <person name="Jablonski D."/>
        </authorList>
    </citation>
    <scope>NUCLEOTIDE SEQUENCE</scope>
    <source>
        <strain evidence="6">faydin-H75</strain>
        <strain evidence="4">Faydin-H76</strain>
    </source>
</reference>
<dbReference type="Gene3D" id="1.10.510.10">
    <property type="entry name" value="Transferase(Phosphotransferase) domain 1"/>
    <property type="match status" value="1"/>
</dbReference>
<dbReference type="AlphaFoldDB" id="A0AA90TA75"/>
<dbReference type="PROSITE" id="PS50011">
    <property type="entry name" value="PROTEIN_KINASE_DOM"/>
    <property type="match status" value="1"/>
</dbReference>
<dbReference type="EMBL" id="JAUYZK010000012">
    <property type="protein sequence ID" value="MDP2539647.1"/>
    <property type="molecule type" value="Genomic_DNA"/>
</dbReference>
<dbReference type="RefSeq" id="WP_305517506.1">
    <property type="nucleotide sequence ID" value="NZ_JAUPEV010000012.1"/>
</dbReference>
<reference evidence="3" key="2">
    <citation type="submission" date="2023-07" db="EMBL/GenBank/DDBJ databases">
        <authorList>
            <person name="Aydin F."/>
            <person name="Tarhane S."/>
            <person name="Saticioglu I.B."/>
            <person name="Karakaya E."/>
            <person name="Abay S."/>
            <person name="Guran O."/>
            <person name="Bozkurt E."/>
            <person name="Uzum N."/>
            <person name="Olgun K."/>
            <person name="Jablonski D."/>
        </authorList>
    </citation>
    <scope>NUCLEOTIDE SEQUENCE</scope>
    <source>
        <strain evidence="3">Faydin-H75</strain>
    </source>
</reference>
<accession>A0AA90TA75</accession>
<feature type="binding site" evidence="1">
    <location>
        <position position="184"/>
    </location>
    <ligand>
        <name>ATP</name>
        <dbReference type="ChEBI" id="CHEBI:30616"/>
    </ligand>
</feature>
<evidence type="ECO:0000313" key="4">
    <source>
        <dbReference type="EMBL" id="MDP2539647.1"/>
    </source>
</evidence>
<proteinExistence type="predicted"/>
<evidence type="ECO:0000313" key="3">
    <source>
        <dbReference type="EMBL" id="MDO7253665.1"/>
    </source>
</evidence>
<dbReference type="GO" id="GO:0005737">
    <property type="term" value="C:cytoplasm"/>
    <property type="evidence" value="ECO:0007669"/>
    <property type="project" value="TreeGrafter"/>
</dbReference>
<comment type="caution">
    <text evidence="4">The sequence shown here is derived from an EMBL/GenBank/DDBJ whole genome shotgun (WGS) entry which is preliminary data.</text>
</comment>
<dbReference type="InterPro" id="IPR011009">
    <property type="entry name" value="Kinase-like_dom_sf"/>
</dbReference>
<keyword evidence="1" id="KW-0547">Nucleotide-binding</keyword>
<dbReference type="GO" id="GO:0005524">
    <property type="term" value="F:ATP binding"/>
    <property type="evidence" value="ECO:0007669"/>
    <property type="project" value="UniProtKB-UniRule"/>
</dbReference>
<organism evidence="4 5">
    <name type="scientific">Helicobacter cappadocius</name>
    <dbReference type="NCBI Taxonomy" id="3063998"/>
    <lineage>
        <taxon>Bacteria</taxon>
        <taxon>Pseudomonadati</taxon>
        <taxon>Campylobacterota</taxon>
        <taxon>Epsilonproteobacteria</taxon>
        <taxon>Campylobacterales</taxon>
        <taxon>Helicobacteraceae</taxon>
        <taxon>Helicobacter</taxon>
    </lineage>
</organism>
<keyword evidence="6" id="KW-1185">Reference proteome</keyword>
<dbReference type="SUPFAM" id="SSF56112">
    <property type="entry name" value="Protein kinase-like (PK-like)"/>
    <property type="match status" value="1"/>
</dbReference>
<dbReference type="InterPro" id="IPR017441">
    <property type="entry name" value="Protein_kinase_ATP_BS"/>
</dbReference>
<dbReference type="InterPro" id="IPR000719">
    <property type="entry name" value="Prot_kinase_dom"/>
</dbReference>
<dbReference type="EMBL" id="JAUPEV010000012">
    <property type="protein sequence ID" value="MDO7253665.1"/>
    <property type="molecule type" value="Genomic_DNA"/>
</dbReference>
<dbReference type="InterPro" id="IPR008266">
    <property type="entry name" value="Tyr_kinase_AS"/>
</dbReference>
<keyword evidence="4" id="KW-0808">Transferase</keyword>
<keyword evidence="4" id="KW-0418">Kinase</keyword>
<evidence type="ECO:0000259" key="2">
    <source>
        <dbReference type="PROSITE" id="PS50011"/>
    </source>
</evidence>
<name>A0AA90TA75_9HELI</name>
<dbReference type="PROSITE" id="PS00109">
    <property type="entry name" value="PROTEIN_KINASE_TYR"/>
    <property type="match status" value="1"/>
</dbReference>
<dbReference type="Pfam" id="PF00069">
    <property type="entry name" value="Pkinase"/>
    <property type="match status" value="1"/>
</dbReference>
<protein>
    <submittedName>
        <fullName evidence="4">Protein kinase family protein</fullName>
    </submittedName>
</protein>
<feature type="domain" description="Protein kinase" evidence="2">
    <location>
        <begin position="155"/>
        <end position="393"/>
    </location>
</feature>
<reference evidence="3 5" key="3">
    <citation type="journal article" date="2024" name="Syst. Appl. Microbiol.">
        <title>Helicobacter cappadocius sp. nov., from lizards: The first psychrotrophic Helicobacter species.</title>
        <authorList>
            <person name="Aydin F."/>
            <person name="Tarhane S."/>
            <person name="Karakaya E."/>
            <person name="Abay S."/>
            <person name="Kayman T."/>
            <person name="Guran O."/>
            <person name="Bozkurt E."/>
            <person name="Uzum N."/>
            <person name="Avci A."/>
            <person name="Olgun K."/>
            <person name="Jablonski D."/>
            <person name="Guran C."/>
            <person name="Burcin Saticioglu I."/>
        </authorList>
    </citation>
    <scope>NUCLEOTIDE SEQUENCE [LARGE SCALE GENOMIC DNA]</scope>
    <source>
        <strain evidence="3">Faydin-H75</strain>
        <strain evidence="5">faydin-H76</strain>
    </source>
</reference>
<dbReference type="Proteomes" id="UP001240777">
    <property type="component" value="Unassembled WGS sequence"/>
</dbReference>
<evidence type="ECO:0000313" key="5">
    <source>
        <dbReference type="Proteomes" id="UP001177258"/>
    </source>
</evidence>
<dbReference type="PANTHER" id="PTHR24348:SF68">
    <property type="entry name" value="SERINE_THREONINE-PROTEIN KINASE ATG1C"/>
    <property type="match status" value="1"/>
</dbReference>
<keyword evidence="1" id="KW-0067">ATP-binding</keyword>
<gene>
    <name evidence="3" type="ORF">Q5I04_07055</name>
    <name evidence="4" type="ORF">Q5I06_07660</name>
</gene>
<dbReference type="CDD" id="cd00180">
    <property type="entry name" value="PKc"/>
    <property type="match status" value="1"/>
</dbReference>
<dbReference type="PANTHER" id="PTHR24348">
    <property type="entry name" value="SERINE/THREONINE-PROTEIN KINASE UNC-51-RELATED"/>
    <property type="match status" value="1"/>
</dbReference>
<dbReference type="PROSITE" id="PS00107">
    <property type="entry name" value="PROTEIN_KINASE_ATP"/>
    <property type="match status" value="1"/>
</dbReference>
<evidence type="ECO:0000313" key="6">
    <source>
        <dbReference type="Proteomes" id="UP001240777"/>
    </source>
</evidence>
<dbReference type="Proteomes" id="UP001177258">
    <property type="component" value="Unassembled WGS sequence"/>
</dbReference>